<dbReference type="Proteomes" id="UP000182569">
    <property type="component" value="Chromosome"/>
</dbReference>
<name>A0A1J0GFD2_9CLOT</name>
<evidence type="ECO:0000313" key="2">
    <source>
        <dbReference type="Proteomes" id="UP000182569"/>
    </source>
</evidence>
<sequence>MDAIMEFIFDMLIKLLTGKKPKRKLIESINSTKGYNKDNHFDKTVNRYSKHSISTESKNRETKVITETLGFDTKSGMVGYTENGSGRLIILNNK</sequence>
<dbReference type="AlphaFoldDB" id="A0A1J0GFD2"/>
<evidence type="ECO:0000313" key="1">
    <source>
        <dbReference type="EMBL" id="APC40037.1"/>
    </source>
</evidence>
<organism evidence="1 2">
    <name type="scientific">Clostridium estertheticum subsp. estertheticum</name>
    <dbReference type="NCBI Taxonomy" id="1552"/>
    <lineage>
        <taxon>Bacteria</taxon>
        <taxon>Bacillati</taxon>
        <taxon>Bacillota</taxon>
        <taxon>Clostridia</taxon>
        <taxon>Eubacteriales</taxon>
        <taxon>Clostridiaceae</taxon>
        <taxon>Clostridium</taxon>
    </lineage>
</organism>
<dbReference type="RefSeq" id="WP_071612331.1">
    <property type="nucleotide sequence ID" value="NZ_CP015756.1"/>
</dbReference>
<reference evidence="2" key="1">
    <citation type="journal article" date="2016" name="Front. Microbiol.">
        <title>Complete Genome Sequence of Clostridium estertheticum DSM 8809, a Microbe Identified in Spoiled Vacuum Packed Beef.</title>
        <authorList>
            <person name="Yu Z."/>
            <person name="Gunn L."/>
            <person name="Brennan E."/>
            <person name="Reid R."/>
            <person name="Wall P.G."/>
            <person name="Gaora O.P."/>
            <person name="Hurley D."/>
            <person name="Bolton D."/>
            <person name="Fanning S."/>
        </authorList>
    </citation>
    <scope>NUCLEOTIDE SEQUENCE [LARGE SCALE GENOMIC DNA]</scope>
    <source>
        <strain evidence="2">DSM 8809</strain>
    </source>
</reference>
<dbReference type="STRING" id="1552.A7L45_08125"/>
<accession>A0A1J0GFD2</accession>
<proteinExistence type="predicted"/>
<dbReference type="KEGG" id="ceu:A7L45_08125"/>
<dbReference type="GeneID" id="83592476"/>
<dbReference type="EMBL" id="CP015756">
    <property type="protein sequence ID" value="APC40037.1"/>
    <property type="molecule type" value="Genomic_DNA"/>
</dbReference>
<protein>
    <submittedName>
        <fullName evidence="1">Uncharacterized protein</fullName>
    </submittedName>
</protein>
<gene>
    <name evidence="1" type="ORF">A7L45_08125</name>
</gene>
<keyword evidence="2" id="KW-1185">Reference proteome</keyword>